<protein>
    <recommendedName>
        <fullName evidence="4">Transmembrane protein</fullName>
    </recommendedName>
</protein>
<name>A0A7S1WZB9_9CHLO</name>
<feature type="signal peptide" evidence="2">
    <location>
        <begin position="1"/>
        <end position="35"/>
    </location>
</feature>
<dbReference type="AlphaFoldDB" id="A0A7S1WZB9"/>
<dbReference type="EMBL" id="HBGG01002557">
    <property type="protein sequence ID" value="CAD9199099.1"/>
    <property type="molecule type" value="Transcribed_RNA"/>
</dbReference>
<keyword evidence="1" id="KW-1133">Transmembrane helix</keyword>
<evidence type="ECO:0000256" key="2">
    <source>
        <dbReference type="SAM" id="SignalP"/>
    </source>
</evidence>
<proteinExistence type="predicted"/>
<organism evidence="3">
    <name type="scientific">Tetraselmis chuii</name>
    <dbReference type="NCBI Taxonomy" id="63592"/>
    <lineage>
        <taxon>Eukaryota</taxon>
        <taxon>Viridiplantae</taxon>
        <taxon>Chlorophyta</taxon>
        <taxon>core chlorophytes</taxon>
        <taxon>Chlorodendrophyceae</taxon>
        <taxon>Chlorodendrales</taxon>
        <taxon>Chlorodendraceae</taxon>
        <taxon>Tetraselmis</taxon>
    </lineage>
</organism>
<reference evidence="3" key="1">
    <citation type="submission" date="2021-01" db="EMBL/GenBank/DDBJ databases">
        <authorList>
            <person name="Corre E."/>
            <person name="Pelletier E."/>
            <person name="Niang G."/>
            <person name="Scheremetjew M."/>
            <person name="Finn R."/>
            <person name="Kale V."/>
            <person name="Holt S."/>
            <person name="Cochrane G."/>
            <person name="Meng A."/>
            <person name="Brown T."/>
            <person name="Cohen L."/>
        </authorList>
    </citation>
    <scope>NUCLEOTIDE SEQUENCE</scope>
    <source>
        <strain evidence="3">PLY429</strain>
    </source>
</reference>
<keyword evidence="1" id="KW-0472">Membrane</keyword>
<feature type="transmembrane region" description="Helical" evidence="1">
    <location>
        <begin position="219"/>
        <end position="240"/>
    </location>
</feature>
<accession>A0A7S1WZB9</accession>
<evidence type="ECO:0008006" key="4">
    <source>
        <dbReference type="Google" id="ProtNLM"/>
    </source>
</evidence>
<feature type="chain" id="PRO_5030541228" description="Transmembrane protein" evidence="2">
    <location>
        <begin position="36"/>
        <end position="380"/>
    </location>
</feature>
<keyword evidence="1" id="KW-0812">Transmembrane</keyword>
<evidence type="ECO:0000313" key="3">
    <source>
        <dbReference type="EMBL" id="CAD9199099.1"/>
    </source>
</evidence>
<evidence type="ECO:0000256" key="1">
    <source>
        <dbReference type="SAM" id="Phobius"/>
    </source>
</evidence>
<feature type="transmembrane region" description="Helical" evidence="1">
    <location>
        <begin position="252"/>
        <end position="273"/>
    </location>
</feature>
<gene>
    <name evidence="3" type="ORF">TCHU04912_LOCUS1332</name>
</gene>
<keyword evidence="2" id="KW-0732">Signal</keyword>
<feature type="transmembrane region" description="Helical" evidence="1">
    <location>
        <begin position="61"/>
        <end position="79"/>
    </location>
</feature>
<sequence length="380" mass="42417">MQGPIFPHFCMPGTVSRRVLWSLVILLVLTGAAESMVEYFRPCATFGLSCKDMSLVELVDLLQLFSVYGSTSALGLHRFTRQTTLTKRLSHQPDHWTMASSRDVFSESSRVVKSAQNVALALIGGITVLGAAVRVSDAFSQPYSYSGEDLHGEVKTVCGPEFNLCHLAYTSYAPGVMAISGAMLYIFCLFLLTPVRAWSPVFQEAARQERDWRHTRLPLYAWAVAVLGFSAFALAAHLNLRIARVQGSAGEMVFYLFASWVVLLGEVGVIVWMHSLYQVWLWPGVVGRACRDLASLLRPKSRRRLTRMRLLRSGLWAGRHSAFLSFEASLRFRHVVMLLVHVFLWVFNTAASAAAYTVIMWVCRAVALALLLFTRDAPAF</sequence>
<feature type="transmembrane region" description="Helical" evidence="1">
    <location>
        <begin position="176"/>
        <end position="199"/>
    </location>
</feature>